<evidence type="ECO:0000256" key="1">
    <source>
        <dbReference type="SAM" id="MobiDB-lite"/>
    </source>
</evidence>
<protein>
    <submittedName>
        <fullName evidence="2">Capsid protein</fullName>
    </submittedName>
</protein>
<accession>A0A9C7GWI3</accession>
<name>A0A9C7GWI3_9VIRU</name>
<feature type="compositionally biased region" description="Low complexity" evidence="1">
    <location>
        <begin position="1064"/>
        <end position="1079"/>
    </location>
</feature>
<feature type="region of interest" description="Disordered" evidence="1">
    <location>
        <begin position="1"/>
        <end position="20"/>
    </location>
</feature>
<feature type="region of interest" description="Disordered" evidence="1">
    <location>
        <begin position="640"/>
        <end position="726"/>
    </location>
</feature>
<feature type="region of interest" description="Disordered" evidence="1">
    <location>
        <begin position="1048"/>
        <end position="1108"/>
    </location>
</feature>
<dbReference type="EMBL" id="OX380387">
    <property type="protein sequence ID" value="CAI5383873.1"/>
    <property type="molecule type" value="Genomic_RNA"/>
</dbReference>
<sequence length="1108" mass="118883">MVRLEQENTDRAFGPAGADLQNSHASHVAKFPSLDERALAPLGEPSGVIGPIKPSAVQFPNVKARRSAERYDARFQLHGKDAVAEHQLDVGREWYLAKGRIHYVPGTDWGSEAVKLQPAVAGIGGSLVDRLTATIGPSLQTFFAASPAQGQQNINPASAAQIKDLSLRKFNPVAFIWRLASLYLGAAHLEINDRQAVIAYNAGPEVRWMTDTGVYQGALAGLESTENIVGVKQQTYFARNLAAYARVLGIAATARPGWADSRRLPRVALDWPALPNAQLWVFGNQVNIPWGGSLSSEEVLDAAVDWCQLHGHLATLRECITTIAAMWYTPSGGAPVMDSRSITVPLPAPKMSAGAITVFVASYDSVPEEGMLEQLRDVRAIFDTGVVTTLMLQLGYRAVGASMGAHQIKLDHDLGLGKLHRFDYRSWQPRKQADGAGAFVAGALKHYGVDVAPGRILGAIGLDLALPSLMDWMTGCLISAQWEEALLFTKAIPSTAGIAGLLKPMRLDTLLDPQYWYPFRTIGGGSDAVRLYNGLQAHAHGVELGLKLTHRIEGTQHNVDVRLEQNYAGRFADWQTLDISRHPLARGDVYVKVRNVQAGLRAYAGDAQADQRVWVVSKDEHVDDIATKLGFDAPAAGGPDMLHAFGMGPPNGGASRSRRADETSSESGGEDRPRRRGSRGSRGRRGSTAGRPAAARAERSQSPQARPESPAPEVLEMPAGQEPPEAADLQKVEAVSKGQPRHLGNRLRRVCRNPPPKDSTAWKIVEKYTQLLAAGDGGTPDIDSRRKLMQGELLSLMEDEDPTAILLKMAPASRGPFCALVGRHAANEAIAVAPGSRKPRVMAAKAHWHNLDVAMRVNNTLTDAEWQAKLEVDDDTWAMIRAVLDPAQLATLGSNHARAVQGVAEAILEAQAAGTLPADMADLAAVRRVAQVAHMEQERAHDEYLQAASEGLKALWEAGELDSASVHGAMDMWPDWMPPEHQISHAGHFYTEAPEPSPEVDSYVPQAAEVASAARDAGTATHLAADTEVGIQLAEPPDTDWAAEVEGECSRQVSGGPSGPAGLPTQQSPSATPQPESATFMGAPIAPQSVGALPASTLPPTSPQGRRE</sequence>
<proteinExistence type="predicted"/>
<gene>
    <name evidence="2" type="primary">putative capsid protein</name>
</gene>
<feature type="compositionally biased region" description="Basic residues" evidence="1">
    <location>
        <begin position="674"/>
        <end position="685"/>
    </location>
</feature>
<evidence type="ECO:0000313" key="2">
    <source>
        <dbReference type="EMBL" id="CAI5383873.1"/>
    </source>
</evidence>
<organism evidence="2">
    <name type="scientific">Elkhorn sea moss toti-like virus</name>
    <dbReference type="NCBI Taxonomy" id="2933131"/>
    <lineage>
        <taxon>Viruses</taxon>
        <taxon>Riboviria</taxon>
        <taxon>Orthornavirae</taxon>
        <taxon>Duplornaviricota</taxon>
        <taxon>Chrymotiviricetes</taxon>
        <taxon>Ghabrivirales</taxon>
        <taxon>Totiviridae</taxon>
    </lineage>
</organism>
<feature type="compositionally biased region" description="Low complexity" evidence="1">
    <location>
        <begin position="686"/>
        <end position="695"/>
    </location>
</feature>
<reference evidence="2" key="1">
    <citation type="submission" date="2022-11" db="EMBL/GenBank/DDBJ databases">
        <authorList>
            <person name="Mifsud CO J."/>
            <person name="Holmes C E."/>
            <person name="Gallagher V R."/>
            <person name="Geoghegan L J."/>
        </authorList>
    </citation>
    <scope>NUCLEOTIDE SEQUENCE</scope>
</reference>
<feature type="compositionally biased region" description="Basic and acidic residues" evidence="1">
    <location>
        <begin position="1"/>
        <end position="10"/>
    </location>
</feature>